<dbReference type="GO" id="GO:0000105">
    <property type="term" value="P:L-histidine biosynthetic process"/>
    <property type="evidence" value="ECO:0007669"/>
    <property type="project" value="UniProtKB-KW"/>
</dbReference>
<name>A0A845QQU4_9FIRM</name>
<evidence type="ECO:0000256" key="1">
    <source>
        <dbReference type="ARBA" id="ARBA00023102"/>
    </source>
</evidence>
<comment type="caution">
    <text evidence="3">The sequence shown here is derived from an EMBL/GenBank/DDBJ whole genome shotgun (WGS) entry which is preliminary data.</text>
</comment>
<dbReference type="PANTHER" id="PTHR43707:SF6">
    <property type="entry name" value="ATP PHOSPHORIBOSYLTRANSFERASE REGULATORY SUBUNIT"/>
    <property type="match status" value="1"/>
</dbReference>
<accession>A0A845QQU4</accession>
<protein>
    <recommendedName>
        <fullName evidence="2">Class II Histidinyl-tRNA synthetase (HisRS)-like catalytic core domain-containing protein</fullName>
    </recommendedName>
</protein>
<feature type="domain" description="Class II Histidinyl-tRNA synthetase (HisRS)-like catalytic core" evidence="2">
    <location>
        <begin position="12"/>
        <end position="301"/>
    </location>
</feature>
<dbReference type="GO" id="GO:0006427">
    <property type="term" value="P:histidyl-tRNA aminoacylation"/>
    <property type="evidence" value="ECO:0007669"/>
    <property type="project" value="TreeGrafter"/>
</dbReference>
<dbReference type="SUPFAM" id="SSF55681">
    <property type="entry name" value="Class II aaRS and biotin synthetases"/>
    <property type="match status" value="1"/>
</dbReference>
<dbReference type="RefSeq" id="WP_160202685.1">
    <property type="nucleotide sequence ID" value="NZ_QXWK01000024.1"/>
</dbReference>
<dbReference type="GO" id="GO:0140096">
    <property type="term" value="F:catalytic activity, acting on a protein"/>
    <property type="evidence" value="ECO:0007669"/>
    <property type="project" value="UniProtKB-ARBA"/>
</dbReference>
<dbReference type="InterPro" id="IPR045864">
    <property type="entry name" value="aa-tRNA-synth_II/BPL/LPL"/>
</dbReference>
<evidence type="ECO:0000313" key="3">
    <source>
        <dbReference type="EMBL" id="NBH62398.1"/>
    </source>
</evidence>
<dbReference type="GO" id="GO:0005737">
    <property type="term" value="C:cytoplasm"/>
    <property type="evidence" value="ECO:0007669"/>
    <property type="project" value="InterPro"/>
</dbReference>
<proteinExistence type="predicted"/>
<keyword evidence="1" id="KW-0028">Amino-acid biosynthesis</keyword>
<dbReference type="Proteomes" id="UP000446866">
    <property type="component" value="Unassembled WGS sequence"/>
</dbReference>
<dbReference type="AlphaFoldDB" id="A0A845QQU4"/>
<organism evidence="3 4">
    <name type="scientific">Anaerotruncus colihominis</name>
    <dbReference type="NCBI Taxonomy" id="169435"/>
    <lineage>
        <taxon>Bacteria</taxon>
        <taxon>Bacillati</taxon>
        <taxon>Bacillota</taxon>
        <taxon>Clostridia</taxon>
        <taxon>Eubacteriales</taxon>
        <taxon>Oscillospiraceae</taxon>
        <taxon>Anaerotruncus</taxon>
    </lineage>
</organism>
<dbReference type="Pfam" id="PF13393">
    <property type="entry name" value="tRNA-synt_His"/>
    <property type="match status" value="1"/>
</dbReference>
<dbReference type="GO" id="GO:0016740">
    <property type="term" value="F:transferase activity"/>
    <property type="evidence" value="ECO:0007669"/>
    <property type="project" value="UniProtKB-ARBA"/>
</dbReference>
<dbReference type="GO" id="GO:0004821">
    <property type="term" value="F:histidine-tRNA ligase activity"/>
    <property type="evidence" value="ECO:0007669"/>
    <property type="project" value="TreeGrafter"/>
</dbReference>
<dbReference type="Gene3D" id="3.30.930.10">
    <property type="entry name" value="Bira Bifunctional Protein, Domain 2"/>
    <property type="match status" value="1"/>
</dbReference>
<dbReference type="EMBL" id="QXWK01000024">
    <property type="protein sequence ID" value="NBH62398.1"/>
    <property type="molecule type" value="Genomic_DNA"/>
</dbReference>
<sequence>MKISRSLLKSDERATFELRNLYQKYGYRQFKMGKFEEYDLYVKNKEFLQIDSMITFNDNGKLMALKPDLTLSIIKNYHHSEGYIEKVYYSENIYRASKSSHTYKEIMQTGLECMGDIDLYHICEVTALAAKSLATISSNYVLEISHMGVIKAVLAPLCEELQRQVLKCIAEKNLHEIRKLCEENGIEETVYQSIETLVSTYGGYKKVLTALKKASLSDEVRVALTELETICSILAVNKLAKNINIDFSIVNDMGYYSGILYKGFIKGIPNSILSGGQYDQLMERMGKKAGAIGFAVYLDSLDRLDPSEKVYDFDVVFLYDEKSDLRLLMKEAKDLRDKGESVLLERSIPEKMTYRKLLKLEDGEVKILERND</sequence>
<evidence type="ECO:0000259" key="2">
    <source>
        <dbReference type="Pfam" id="PF13393"/>
    </source>
</evidence>
<reference evidence="3 4" key="1">
    <citation type="submission" date="2018-08" db="EMBL/GenBank/DDBJ databases">
        <title>Murine metabolic-syndrome-specific gut microbial biobank.</title>
        <authorList>
            <person name="Liu C."/>
        </authorList>
    </citation>
    <scope>NUCLEOTIDE SEQUENCE [LARGE SCALE GENOMIC DNA]</scope>
    <source>
        <strain evidence="3 4">28</strain>
    </source>
</reference>
<gene>
    <name evidence="3" type="ORF">D0435_12125</name>
</gene>
<dbReference type="InterPro" id="IPR041715">
    <property type="entry name" value="HisRS-like_core"/>
</dbReference>
<evidence type="ECO:0000313" key="4">
    <source>
        <dbReference type="Proteomes" id="UP000446866"/>
    </source>
</evidence>
<dbReference type="InterPro" id="IPR004516">
    <property type="entry name" value="HisRS/HisZ"/>
</dbReference>
<keyword evidence="1" id="KW-0368">Histidine biosynthesis</keyword>
<keyword evidence="4" id="KW-1185">Reference proteome</keyword>
<dbReference type="PANTHER" id="PTHR43707">
    <property type="entry name" value="HISTIDYL-TRNA SYNTHETASE"/>
    <property type="match status" value="1"/>
</dbReference>